<evidence type="ECO:0000313" key="2">
    <source>
        <dbReference type="EMBL" id="MBW86656.1"/>
    </source>
</evidence>
<organism evidence="2">
    <name type="scientific">Rhizophora mucronata</name>
    <name type="common">Asiatic mangrove</name>
    <dbReference type="NCBI Taxonomy" id="61149"/>
    <lineage>
        <taxon>Eukaryota</taxon>
        <taxon>Viridiplantae</taxon>
        <taxon>Streptophyta</taxon>
        <taxon>Embryophyta</taxon>
        <taxon>Tracheophyta</taxon>
        <taxon>Spermatophyta</taxon>
        <taxon>Magnoliopsida</taxon>
        <taxon>eudicotyledons</taxon>
        <taxon>Gunneridae</taxon>
        <taxon>Pentapetalae</taxon>
        <taxon>rosids</taxon>
        <taxon>fabids</taxon>
        <taxon>Malpighiales</taxon>
        <taxon>Rhizophoraceae</taxon>
        <taxon>Rhizophora</taxon>
    </lineage>
</organism>
<keyword evidence="1" id="KW-0812">Transmembrane</keyword>
<dbReference type="AlphaFoldDB" id="A0A2P2IZL5"/>
<feature type="transmembrane region" description="Helical" evidence="1">
    <location>
        <begin position="21"/>
        <end position="44"/>
    </location>
</feature>
<keyword evidence="1" id="KW-1133">Transmembrane helix</keyword>
<protein>
    <submittedName>
        <fullName evidence="2">Uncharacterized protein</fullName>
    </submittedName>
</protein>
<reference evidence="2" key="1">
    <citation type="submission" date="2018-02" db="EMBL/GenBank/DDBJ databases">
        <title>Rhizophora mucronata_Transcriptome.</title>
        <authorList>
            <person name="Meera S.P."/>
            <person name="Sreeshan A."/>
            <person name="Augustine A."/>
        </authorList>
    </citation>
    <scope>NUCLEOTIDE SEQUENCE</scope>
    <source>
        <tissue evidence="2">Leaf</tissue>
    </source>
</reference>
<keyword evidence="1" id="KW-0472">Membrane</keyword>
<accession>A0A2P2IZL5</accession>
<sequence length="47" mass="5536">MIFMVVIYAAQLVISILMQRCFGFLTYSKILVWVFYLDLTLILANME</sequence>
<proteinExistence type="predicted"/>
<name>A0A2P2IZL5_RHIMU</name>
<evidence type="ECO:0000256" key="1">
    <source>
        <dbReference type="SAM" id="Phobius"/>
    </source>
</evidence>
<dbReference type="EMBL" id="GGEC01006173">
    <property type="protein sequence ID" value="MBW86656.1"/>
    <property type="molecule type" value="Transcribed_RNA"/>
</dbReference>